<dbReference type="CDD" id="cd06225">
    <property type="entry name" value="HAMP"/>
    <property type="match status" value="1"/>
</dbReference>
<accession>A0A0B0ICY0</accession>
<dbReference type="Proteomes" id="UP000030832">
    <property type="component" value="Unassembled WGS sequence"/>
</dbReference>
<protein>
    <recommendedName>
        <fullName evidence="12">Chemotaxis protein</fullName>
    </recommendedName>
</protein>
<evidence type="ECO:0000313" key="11">
    <source>
        <dbReference type="Proteomes" id="UP000030832"/>
    </source>
</evidence>
<feature type="domain" description="HAMP" evidence="9">
    <location>
        <begin position="207"/>
        <end position="260"/>
    </location>
</feature>
<name>A0A0B0ICY0_9BACI</name>
<comment type="caution">
    <text evidence="10">The sequence shown here is derived from an EMBL/GenBank/DDBJ whole genome shotgun (WGS) entry which is preliminary data.</text>
</comment>
<evidence type="ECO:0000256" key="6">
    <source>
        <dbReference type="PROSITE-ProRule" id="PRU00284"/>
    </source>
</evidence>
<dbReference type="SMART" id="SM00304">
    <property type="entry name" value="HAMP"/>
    <property type="match status" value="1"/>
</dbReference>
<dbReference type="SUPFAM" id="SSF58104">
    <property type="entry name" value="Methyl-accepting chemotaxis protein (MCP) signaling domain"/>
    <property type="match status" value="1"/>
</dbReference>
<evidence type="ECO:0000256" key="7">
    <source>
        <dbReference type="SAM" id="Phobius"/>
    </source>
</evidence>
<dbReference type="SMART" id="SM00283">
    <property type="entry name" value="MA"/>
    <property type="match status" value="1"/>
</dbReference>
<reference evidence="10 11" key="1">
    <citation type="submission" date="2014-09" db="EMBL/GenBank/DDBJ databases">
        <title>Genome sequencing and annotation of Bacillus Okhensis strain Kh10-101T.</title>
        <authorList>
            <person name="Prakash J.S."/>
        </authorList>
    </citation>
    <scope>NUCLEOTIDE SEQUENCE [LARGE SCALE GENOMIC DNA]</scope>
    <source>
        <strain evidence="11">Kh10-101T</strain>
    </source>
</reference>
<keyword evidence="3 7" id="KW-0472">Membrane</keyword>
<keyword evidence="4 6" id="KW-0807">Transducer</keyword>
<evidence type="ECO:0000259" key="8">
    <source>
        <dbReference type="PROSITE" id="PS50111"/>
    </source>
</evidence>
<dbReference type="EMBL" id="JRJU01000065">
    <property type="protein sequence ID" value="KHF37864.1"/>
    <property type="molecule type" value="Genomic_DNA"/>
</dbReference>
<dbReference type="Pfam" id="PF00015">
    <property type="entry name" value="MCPsignal"/>
    <property type="match status" value="1"/>
</dbReference>
<evidence type="ECO:0008006" key="12">
    <source>
        <dbReference type="Google" id="ProtNLM"/>
    </source>
</evidence>
<feature type="domain" description="Methyl-accepting transducer" evidence="8">
    <location>
        <begin position="279"/>
        <end position="536"/>
    </location>
</feature>
<dbReference type="InterPro" id="IPR004089">
    <property type="entry name" value="MCPsignal_dom"/>
</dbReference>
<dbReference type="InterPro" id="IPR003660">
    <property type="entry name" value="HAMP_dom"/>
</dbReference>
<keyword evidence="11" id="KW-1185">Reference proteome</keyword>
<dbReference type="OrthoDB" id="9804712at2"/>
<keyword evidence="7" id="KW-0812">Transmembrane</keyword>
<evidence type="ECO:0000313" key="10">
    <source>
        <dbReference type="EMBL" id="KHF37864.1"/>
    </source>
</evidence>
<evidence type="ECO:0000256" key="1">
    <source>
        <dbReference type="ARBA" id="ARBA00004236"/>
    </source>
</evidence>
<sequence>MKKVFYLKSIKTKILLSFSFVILLVAVLGTLTFFSINKINQNTEAIVNEQLTLLISEKELQLNMSQRIASLRGYMIHGEQDIIDEYYRYTEDSERLQDTILAINNSEEVQYLINRSLGWREIVNSSVITAYHNGNEERAIRVLNETVQPLGQEIMEGFEEIASARELLIEEQGNAILSIGQILLYTCIAVTLLIVAFGIGIALVTSQIITTPIKAVMERMNAIANYDLSQKPLQTNLKDEVGQLIFAVNKMGENTKNLISEISVVSGSVSNRSEELSHSASEVKAGSQQTAVTMQELASGSEVQANNTYQLTKLMDSFSTKILDANENGKVINTSSLNVMEMTQEGKRLMGSSIEQMTRIDDIVQNAVRKVQGLDLQSQEISKLVSVIKEIADQTNLLALNAAIEAARAGEHGRGFAVVADEVRKLAEQVSYSVTDITHIVDKIQSESSLVTASLQDGYKEVEQGTNQLTTTGETFALINTAVTDMATSIQTVTDNLASISLNSKNMNATIEEIASVSEQSAAGVEQTSAATQQVSTSMEGVAYSSEQLAELAEKLNTLVRQFKL</sequence>
<dbReference type="PANTHER" id="PTHR32089:SF114">
    <property type="entry name" value="METHYL-ACCEPTING CHEMOTAXIS PROTEIN MCPB"/>
    <property type="match status" value="1"/>
</dbReference>
<dbReference type="Gene3D" id="1.10.287.950">
    <property type="entry name" value="Methyl-accepting chemotaxis protein"/>
    <property type="match status" value="1"/>
</dbReference>
<comment type="subcellular location">
    <subcellularLocation>
        <location evidence="1">Cell membrane</location>
    </subcellularLocation>
</comment>
<comment type="similarity">
    <text evidence="5">Belongs to the methyl-accepting chemotaxis (MCP) protein family.</text>
</comment>
<dbReference type="InterPro" id="IPR024478">
    <property type="entry name" value="HlyB_4HB_MCP"/>
</dbReference>
<dbReference type="InterPro" id="IPR004090">
    <property type="entry name" value="Chemotax_Me-accpt_rcpt"/>
</dbReference>
<dbReference type="GO" id="GO:0007165">
    <property type="term" value="P:signal transduction"/>
    <property type="evidence" value="ECO:0007669"/>
    <property type="project" value="UniProtKB-KW"/>
</dbReference>
<evidence type="ECO:0000259" key="9">
    <source>
        <dbReference type="PROSITE" id="PS50885"/>
    </source>
</evidence>
<evidence type="ECO:0000256" key="4">
    <source>
        <dbReference type="ARBA" id="ARBA00023224"/>
    </source>
</evidence>
<dbReference type="PROSITE" id="PS50111">
    <property type="entry name" value="CHEMOTAXIS_TRANSDUC_2"/>
    <property type="match status" value="1"/>
</dbReference>
<dbReference type="CDD" id="cd11386">
    <property type="entry name" value="MCP_signal"/>
    <property type="match status" value="1"/>
</dbReference>
<evidence type="ECO:0000256" key="3">
    <source>
        <dbReference type="ARBA" id="ARBA00023136"/>
    </source>
</evidence>
<dbReference type="AlphaFoldDB" id="A0A0B0ICY0"/>
<feature type="transmembrane region" description="Helical" evidence="7">
    <location>
        <begin position="182"/>
        <end position="204"/>
    </location>
</feature>
<organism evidence="10 11">
    <name type="scientific">Halalkalibacter okhensis</name>
    <dbReference type="NCBI Taxonomy" id="333138"/>
    <lineage>
        <taxon>Bacteria</taxon>
        <taxon>Bacillati</taxon>
        <taxon>Bacillota</taxon>
        <taxon>Bacilli</taxon>
        <taxon>Bacillales</taxon>
        <taxon>Bacillaceae</taxon>
        <taxon>Halalkalibacter</taxon>
    </lineage>
</organism>
<keyword evidence="7" id="KW-1133">Transmembrane helix</keyword>
<dbReference type="Pfam" id="PF12729">
    <property type="entry name" value="4HB_MCP_1"/>
    <property type="match status" value="1"/>
</dbReference>
<dbReference type="GO" id="GO:0004888">
    <property type="term" value="F:transmembrane signaling receptor activity"/>
    <property type="evidence" value="ECO:0007669"/>
    <property type="project" value="InterPro"/>
</dbReference>
<dbReference type="eggNOG" id="COG0840">
    <property type="taxonomic scope" value="Bacteria"/>
</dbReference>
<evidence type="ECO:0000256" key="2">
    <source>
        <dbReference type="ARBA" id="ARBA00022475"/>
    </source>
</evidence>
<dbReference type="Pfam" id="PF00672">
    <property type="entry name" value="HAMP"/>
    <property type="match status" value="1"/>
</dbReference>
<dbReference type="RefSeq" id="WP_034634023.1">
    <property type="nucleotide sequence ID" value="NZ_JRJU01000065.1"/>
</dbReference>
<proteinExistence type="inferred from homology"/>
<keyword evidence="2" id="KW-1003">Cell membrane</keyword>
<gene>
    <name evidence="10" type="ORF">LQ50_24810</name>
</gene>
<dbReference type="GO" id="GO:0006935">
    <property type="term" value="P:chemotaxis"/>
    <property type="evidence" value="ECO:0007669"/>
    <property type="project" value="InterPro"/>
</dbReference>
<dbReference type="PRINTS" id="PR00260">
    <property type="entry name" value="CHEMTRNSDUCR"/>
</dbReference>
<dbReference type="STRING" id="333138.LQ50_24810"/>
<dbReference type="GO" id="GO:0005886">
    <property type="term" value="C:plasma membrane"/>
    <property type="evidence" value="ECO:0007669"/>
    <property type="project" value="UniProtKB-SubCell"/>
</dbReference>
<dbReference type="PANTHER" id="PTHR32089">
    <property type="entry name" value="METHYL-ACCEPTING CHEMOTAXIS PROTEIN MCPB"/>
    <property type="match status" value="1"/>
</dbReference>
<dbReference type="PROSITE" id="PS50885">
    <property type="entry name" value="HAMP"/>
    <property type="match status" value="1"/>
</dbReference>
<evidence type="ECO:0000256" key="5">
    <source>
        <dbReference type="ARBA" id="ARBA00029447"/>
    </source>
</evidence>